<reference evidence="6 7" key="1">
    <citation type="submission" date="2019-03" db="EMBL/GenBank/DDBJ databases">
        <title>Genomic Encyclopedia of Type Strains, Phase IV (KMG-IV): sequencing the most valuable type-strain genomes for metagenomic binning, comparative biology and taxonomic classification.</title>
        <authorList>
            <person name="Goeker M."/>
        </authorList>
    </citation>
    <scope>NUCLEOTIDE SEQUENCE [LARGE SCALE GENOMIC DNA]</scope>
    <source>
        <strain evidence="6 7">DSM 100309</strain>
    </source>
</reference>
<dbReference type="GO" id="GO:0003755">
    <property type="term" value="F:peptidyl-prolyl cis-trans isomerase activity"/>
    <property type="evidence" value="ECO:0007669"/>
    <property type="project" value="UniProtKB-UniRule"/>
</dbReference>
<comment type="similarity">
    <text evidence="1 4">Belongs to the cyclophilin-type PPIase family.</text>
</comment>
<dbReference type="CDD" id="cd01920">
    <property type="entry name" value="cyclophilin_EcCYP_like"/>
    <property type="match status" value="1"/>
</dbReference>
<dbReference type="Pfam" id="PF00160">
    <property type="entry name" value="Pro_isomerase"/>
    <property type="match status" value="1"/>
</dbReference>
<evidence type="ECO:0000313" key="7">
    <source>
        <dbReference type="Proteomes" id="UP000295367"/>
    </source>
</evidence>
<evidence type="ECO:0000256" key="2">
    <source>
        <dbReference type="ARBA" id="ARBA00023110"/>
    </source>
</evidence>
<dbReference type="SUPFAM" id="SSF50891">
    <property type="entry name" value="Cyclophilin-like"/>
    <property type="match status" value="1"/>
</dbReference>
<dbReference type="PANTHER" id="PTHR43246">
    <property type="entry name" value="PEPTIDYL-PROLYL CIS-TRANS ISOMERASE CYP38, CHLOROPLASTIC"/>
    <property type="match status" value="1"/>
</dbReference>
<dbReference type="Gene3D" id="2.40.100.10">
    <property type="entry name" value="Cyclophilin-like"/>
    <property type="match status" value="1"/>
</dbReference>
<feature type="chain" id="PRO_5021021921" description="Peptidyl-prolyl cis-trans isomerase" evidence="4">
    <location>
        <begin position="19"/>
        <end position="210"/>
    </location>
</feature>
<feature type="domain" description="PPIase cyclophilin-type" evidence="5">
    <location>
        <begin position="30"/>
        <end position="184"/>
    </location>
</feature>
<comment type="caution">
    <text evidence="6">The sequence shown here is derived from an EMBL/GenBank/DDBJ whole genome shotgun (WGS) entry which is preliminary data.</text>
</comment>
<dbReference type="InterPro" id="IPR020892">
    <property type="entry name" value="Cyclophilin-type_PPIase_CS"/>
</dbReference>
<dbReference type="EMBL" id="SMCO01000001">
    <property type="protein sequence ID" value="TCV90862.1"/>
    <property type="molecule type" value="Genomic_DNA"/>
</dbReference>
<dbReference type="PROSITE" id="PS00170">
    <property type="entry name" value="CSA_PPIASE_1"/>
    <property type="match status" value="1"/>
</dbReference>
<evidence type="ECO:0000259" key="5">
    <source>
        <dbReference type="PROSITE" id="PS50072"/>
    </source>
</evidence>
<evidence type="ECO:0000256" key="3">
    <source>
        <dbReference type="ARBA" id="ARBA00023235"/>
    </source>
</evidence>
<sequence length="210" mass="23230">MKFLLILISMAICFNAQAGYPQVELKTSRGDILLELYPDKAPKTVENFINYVKSGFYKGTVFHRVVDRFVIQGGGFTPDLHAKPTLASIPNEATNGLKNEPGTLAMARTNDPDSATSQFFINVERNLFLNHYKKEPNYYGYAVFGKVIKGMDIVQNISSSPTSASGQFASDVPVQPIVIEDVTLVTEKIAEQPVKKQTISNSKKKRKAHG</sequence>
<dbReference type="PROSITE" id="PS50072">
    <property type="entry name" value="CSA_PPIASE_2"/>
    <property type="match status" value="1"/>
</dbReference>
<dbReference type="RefSeq" id="WP_124947255.1">
    <property type="nucleotide sequence ID" value="NZ_BHVT01000073.1"/>
</dbReference>
<keyword evidence="2 4" id="KW-0697">Rotamase</keyword>
<evidence type="ECO:0000256" key="1">
    <source>
        <dbReference type="ARBA" id="ARBA00007365"/>
    </source>
</evidence>
<protein>
    <recommendedName>
        <fullName evidence="4">Peptidyl-prolyl cis-trans isomerase</fullName>
        <shortName evidence="4">PPIase</shortName>
        <ecNumber evidence="4">5.2.1.8</ecNumber>
    </recommendedName>
</protein>
<evidence type="ECO:0000313" key="6">
    <source>
        <dbReference type="EMBL" id="TCV90862.1"/>
    </source>
</evidence>
<dbReference type="EC" id="5.2.1.8" evidence="4"/>
<keyword evidence="7" id="KW-1185">Reference proteome</keyword>
<dbReference type="InterPro" id="IPR029000">
    <property type="entry name" value="Cyclophilin-like_dom_sf"/>
</dbReference>
<name>A0A4R3YFZ6_9PROT</name>
<dbReference type="InterPro" id="IPR002130">
    <property type="entry name" value="Cyclophilin-type_PPIase_dom"/>
</dbReference>
<gene>
    <name evidence="6" type="ORF">EDC63_101837</name>
</gene>
<dbReference type="Proteomes" id="UP000295367">
    <property type="component" value="Unassembled WGS sequence"/>
</dbReference>
<comment type="function">
    <text evidence="4">PPIases accelerate the folding of proteins. It catalyzes the cis-trans isomerization of proline imidic peptide bonds in oligopeptides.</text>
</comment>
<dbReference type="PRINTS" id="PR00153">
    <property type="entry name" value="CSAPPISMRASE"/>
</dbReference>
<proteinExistence type="inferred from homology"/>
<evidence type="ECO:0000256" key="4">
    <source>
        <dbReference type="RuleBase" id="RU363019"/>
    </source>
</evidence>
<organism evidence="6 7">
    <name type="scientific">Sulfurirhabdus autotrophica</name>
    <dbReference type="NCBI Taxonomy" id="1706046"/>
    <lineage>
        <taxon>Bacteria</taxon>
        <taxon>Pseudomonadati</taxon>
        <taxon>Pseudomonadota</taxon>
        <taxon>Betaproteobacteria</taxon>
        <taxon>Nitrosomonadales</taxon>
        <taxon>Sulfuricellaceae</taxon>
        <taxon>Sulfurirhabdus</taxon>
    </lineage>
</organism>
<feature type="signal peptide" evidence="4">
    <location>
        <begin position="1"/>
        <end position="18"/>
    </location>
</feature>
<dbReference type="GO" id="GO:0006457">
    <property type="term" value="P:protein folding"/>
    <property type="evidence" value="ECO:0007669"/>
    <property type="project" value="InterPro"/>
</dbReference>
<keyword evidence="3 4" id="KW-0413">Isomerase</keyword>
<accession>A0A4R3YFZ6</accession>
<dbReference type="AlphaFoldDB" id="A0A4R3YFZ6"/>
<dbReference type="InterPro" id="IPR044665">
    <property type="entry name" value="E_coli_cyclophilin_A-like"/>
</dbReference>
<keyword evidence="4" id="KW-0732">Signal</keyword>
<comment type="catalytic activity">
    <reaction evidence="4">
        <text>[protein]-peptidylproline (omega=180) = [protein]-peptidylproline (omega=0)</text>
        <dbReference type="Rhea" id="RHEA:16237"/>
        <dbReference type="Rhea" id="RHEA-COMP:10747"/>
        <dbReference type="Rhea" id="RHEA-COMP:10748"/>
        <dbReference type="ChEBI" id="CHEBI:83833"/>
        <dbReference type="ChEBI" id="CHEBI:83834"/>
        <dbReference type="EC" id="5.2.1.8"/>
    </reaction>
</comment>
<dbReference type="OrthoDB" id="9807797at2"/>